<dbReference type="GeneID" id="85225967"/>
<dbReference type="RefSeq" id="XP_060122241.1">
    <property type="nucleotide sequence ID" value="XM_060266258.1"/>
</dbReference>
<dbReference type="Proteomes" id="UP001217754">
    <property type="component" value="Chromosome 3"/>
</dbReference>
<dbReference type="EMBL" id="CP119960">
    <property type="protein sequence ID" value="WFD39344.1"/>
    <property type="molecule type" value="Genomic_DNA"/>
</dbReference>
<sequence length="416" mass="45501">MAEFQRRCLEESRVAMQRALQTNTAHGRNMPSTLAPTPPSQTSTAVDFEGDRQYYAHGSPSHGGLDRWYPGVAFADEDTSLPSSHAASLRGEPDMLVASAHDESPLYTTVNDLWQAPHAMPSLRPLRLVSRHLSADRAAPPRQVSAAHARRTPAPSALSSLPNTSGSSEARPPSPGELHGLNIEVPHEMEMSSHLRPLQLPAQHGVQVHEPVRRIPHTHHTPELGTMPLPEPEHLVPTHRADDTISSSSSKPSTRQRVPFAALHPPVSKKAKADAHRLFWYGFLGMPWLWLLGGWALDDTGMLLAPWSAPSFASYRTGLHPYGPPFGHSLCARNRAAGLSPDVSGEASTGDGVKHKGLQYLQDRTASPPPSRSLFKLRRWEHVEPFVLYNRIAAALSAFAIFACWAAGIWAVVAHF</sequence>
<evidence type="ECO:0000313" key="4">
    <source>
        <dbReference type="Proteomes" id="UP001217754"/>
    </source>
</evidence>
<proteinExistence type="predicted"/>
<keyword evidence="2" id="KW-0812">Transmembrane</keyword>
<feature type="compositionally biased region" description="Basic and acidic residues" evidence="1">
    <location>
        <begin position="231"/>
        <end position="243"/>
    </location>
</feature>
<feature type="transmembrane region" description="Helical" evidence="2">
    <location>
        <begin position="392"/>
        <end position="413"/>
    </location>
</feature>
<feature type="region of interest" description="Disordered" evidence="1">
    <location>
        <begin position="134"/>
        <end position="181"/>
    </location>
</feature>
<evidence type="ECO:0000256" key="2">
    <source>
        <dbReference type="SAM" id="Phobius"/>
    </source>
</evidence>
<reference evidence="3" key="1">
    <citation type="submission" date="2023-03" db="EMBL/GenBank/DDBJ databases">
        <title>Mating type loci evolution in Malassezia.</title>
        <authorList>
            <person name="Coelho M.A."/>
        </authorList>
    </citation>
    <scope>NUCLEOTIDE SEQUENCE</scope>
    <source>
        <strain evidence="3">CBS 9431</strain>
    </source>
</reference>
<feature type="compositionally biased region" description="Polar residues" evidence="1">
    <location>
        <begin position="157"/>
        <end position="168"/>
    </location>
</feature>
<evidence type="ECO:0000313" key="3">
    <source>
        <dbReference type="EMBL" id="WFD39344.1"/>
    </source>
</evidence>
<gene>
    <name evidence="3" type="ORF">MJAP1_002316</name>
</gene>
<feature type="region of interest" description="Disordered" evidence="1">
    <location>
        <begin position="217"/>
        <end position="257"/>
    </location>
</feature>
<protein>
    <submittedName>
        <fullName evidence="3">Uncharacterized protein</fullName>
    </submittedName>
</protein>
<organism evidence="3 4">
    <name type="scientific">Malassezia japonica</name>
    <dbReference type="NCBI Taxonomy" id="223818"/>
    <lineage>
        <taxon>Eukaryota</taxon>
        <taxon>Fungi</taxon>
        <taxon>Dikarya</taxon>
        <taxon>Basidiomycota</taxon>
        <taxon>Ustilaginomycotina</taxon>
        <taxon>Malasseziomycetes</taxon>
        <taxon>Malasseziales</taxon>
        <taxon>Malasseziaceae</taxon>
        <taxon>Malassezia</taxon>
    </lineage>
</organism>
<keyword evidence="4" id="KW-1185">Reference proteome</keyword>
<name>A0AAF0JAZ0_9BASI</name>
<feature type="transmembrane region" description="Helical" evidence="2">
    <location>
        <begin position="278"/>
        <end position="297"/>
    </location>
</feature>
<feature type="region of interest" description="Disordered" evidence="1">
    <location>
        <begin position="23"/>
        <end position="43"/>
    </location>
</feature>
<accession>A0AAF0JAZ0</accession>
<keyword evidence="2" id="KW-1133">Transmembrane helix</keyword>
<keyword evidence="2" id="KW-0472">Membrane</keyword>
<dbReference type="AlphaFoldDB" id="A0AAF0JAZ0"/>
<evidence type="ECO:0000256" key="1">
    <source>
        <dbReference type="SAM" id="MobiDB-lite"/>
    </source>
</evidence>